<evidence type="ECO:0000256" key="1">
    <source>
        <dbReference type="ARBA" id="ARBA00022845"/>
    </source>
</evidence>
<dbReference type="RefSeq" id="WP_054196358.1">
    <property type="nucleotide sequence ID" value="NZ_CABMKQ010000019.1"/>
</dbReference>
<dbReference type="EMBL" id="CP012541">
    <property type="protein sequence ID" value="ALF47318.1"/>
    <property type="molecule type" value="Genomic_DNA"/>
</dbReference>
<dbReference type="InterPro" id="IPR032528">
    <property type="entry name" value="Ribosom_S30AE_C"/>
</dbReference>
<dbReference type="GO" id="GO:0022627">
    <property type="term" value="C:cytosolic small ribosomal subunit"/>
    <property type="evidence" value="ECO:0007669"/>
    <property type="project" value="TreeGrafter"/>
</dbReference>
<dbReference type="InterPro" id="IPR038416">
    <property type="entry name" value="Ribosom_S30AE_C_sf"/>
</dbReference>
<protein>
    <recommendedName>
        <fullName evidence="3">Ribosome hibernation promoting factor</fullName>
    </recommendedName>
</protein>
<dbReference type="GO" id="GO:0043024">
    <property type="term" value="F:ribosomal small subunit binding"/>
    <property type="evidence" value="ECO:0007669"/>
    <property type="project" value="TreeGrafter"/>
</dbReference>
<dbReference type="CDD" id="cd00552">
    <property type="entry name" value="RaiA"/>
    <property type="match status" value="1"/>
</dbReference>
<dbReference type="InterPro" id="IPR003489">
    <property type="entry name" value="RHF/RaiA"/>
</dbReference>
<dbReference type="GeneID" id="28662295"/>
<dbReference type="AlphaFoldDB" id="A0A0M3V252"/>
<evidence type="ECO:0000259" key="4">
    <source>
        <dbReference type="Pfam" id="PF16321"/>
    </source>
</evidence>
<dbReference type="Pfam" id="PF16321">
    <property type="entry name" value="Ribosom_S30AE_C"/>
    <property type="match status" value="1"/>
</dbReference>
<dbReference type="InterPro" id="IPR036567">
    <property type="entry name" value="RHF-like"/>
</dbReference>
<dbReference type="PATRIC" id="fig|199.248.peg.651"/>
<dbReference type="Gene3D" id="3.30.505.50">
    <property type="entry name" value="Sigma 54 modulation/S30EA ribosomal protein, C-terminal domain"/>
    <property type="match status" value="1"/>
</dbReference>
<feature type="domain" description="Sigma 54 modulation/S30EA ribosomal protein C-terminal" evidence="4">
    <location>
        <begin position="122"/>
        <end position="174"/>
    </location>
</feature>
<comment type="subunit">
    <text evidence="2">Associates exclusively with 100S ribosomes, which are dimers of 70S ribosomes.</text>
</comment>
<dbReference type="GO" id="GO:0045900">
    <property type="term" value="P:negative regulation of translational elongation"/>
    <property type="evidence" value="ECO:0007669"/>
    <property type="project" value="TreeGrafter"/>
</dbReference>
<evidence type="ECO:0000313" key="6">
    <source>
        <dbReference type="Proteomes" id="UP000066049"/>
    </source>
</evidence>
<dbReference type="Pfam" id="PF02482">
    <property type="entry name" value="Ribosomal_S30AE"/>
    <property type="match status" value="1"/>
</dbReference>
<evidence type="ECO:0000256" key="3">
    <source>
        <dbReference type="ARBA" id="ARBA00041148"/>
    </source>
</evidence>
<dbReference type="Proteomes" id="UP000066049">
    <property type="component" value="Chromosome"/>
</dbReference>
<evidence type="ECO:0000256" key="2">
    <source>
        <dbReference type="ARBA" id="ARBA00038695"/>
    </source>
</evidence>
<dbReference type="KEGG" id="ccoc:CCON33237_0621"/>
<gene>
    <name evidence="5" type="primary">raiA</name>
    <name evidence="5" type="ORF">CCON33237_0621</name>
</gene>
<dbReference type="InterPro" id="IPR050574">
    <property type="entry name" value="HPF/YfiA_ribosome-assoc"/>
</dbReference>
<dbReference type="NCBIfam" id="TIGR00741">
    <property type="entry name" value="yfiA"/>
    <property type="match status" value="1"/>
</dbReference>
<accession>A0A0M3V252</accession>
<sequence length="175" mass="20108">MNISIVGKQFELTEPIKNYIQDAFDTLGKYNLDIISARCVVAADEKQGKKGFNAEFSLNMAHKDTIVVRQKDKDLYAAIDLAVEKASKVLRREHDKKFTVKGKADDKDFRSRIGEEKIEGVEEIVPMELEIYKPLEVEEALEKLKSSDKQFYVFNDVDAKMRVIYKRTDGTFGLY</sequence>
<dbReference type="SUPFAM" id="SSF69754">
    <property type="entry name" value="Ribosome binding protein Y (YfiA homologue)"/>
    <property type="match status" value="1"/>
</dbReference>
<evidence type="ECO:0000313" key="5">
    <source>
        <dbReference type="EMBL" id="ALF47318.1"/>
    </source>
</evidence>
<organism evidence="5 6">
    <name type="scientific">Campylobacter concisus</name>
    <dbReference type="NCBI Taxonomy" id="199"/>
    <lineage>
        <taxon>Bacteria</taxon>
        <taxon>Pseudomonadati</taxon>
        <taxon>Campylobacterota</taxon>
        <taxon>Epsilonproteobacteria</taxon>
        <taxon>Campylobacterales</taxon>
        <taxon>Campylobacteraceae</taxon>
        <taxon>Campylobacter</taxon>
    </lineage>
</organism>
<dbReference type="Gene3D" id="3.30.160.100">
    <property type="entry name" value="Ribosome hibernation promotion factor-like"/>
    <property type="match status" value="1"/>
</dbReference>
<dbReference type="PANTHER" id="PTHR33231:SF1">
    <property type="entry name" value="30S RIBOSOMAL PROTEIN"/>
    <property type="match status" value="1"/>
</dbReference>
<dbReference type="PANTHER" id="PTHR33231">
    <property type="entry name" value="30S RIBOSOMAL PROTEIN"/>
    <property type="match status" value="1"/>
</dbReference>
<name>A0A0M3V252_9BACT</name>
<keyword evidence="1" id="KW-0810">Translation regulation</keyword>
<reference evidence="6" key="1">
    <citation type="submission" date="2015-08" db="EMBL/GenBank/DDBJ databases">
        <title>Comparative genomics of the Campylobacter concisus group.</title>
        <authorList>
            <person name="Miller W.G."/>
            <person name="Yee E."/>
            <person name="Chapman M.H."/>
            <person name="Huynh S."/>
            <person name="Bono J.L."/>
            <person name="On S.L.W."/>
            <person name="St Leger J."/>
            <person name="Foster G."/>
            <person name="Parker C.T."/>
        </authorList>
    </citation>
    <scope>NUCLEOTIDE SEQUENCE [LARGE SCALE GENOMIC DNA]</scope>
    <source>
        <strain evidence="6">ATCC 33237</strain>
    </source>
</reference>
<proteinExistence type="predicted"/>